<dbReference type="GO" id="GO:0005794">
    <property type="term" value="C:Golgi apparatus"/>
    <property type="evidence" value="ECO:0007669"/>
    <property type="project" value="UniProtKB-SubCell"/>
</dbReference>
<evidence type="ECO:0000259" key="6">
    <source>
        <dbReference type="Pfam" id="PF12325"/>
    </source>
</evidence>
<evidence type="ECO:0000256" key="1">
    <source>
        <dbReference type="ARBA" id="ARBA00004555"/>
    </source>
</evidence>
<gene>
    <name evidence="7" type="ORF">NPX13_g11404</name>
</gene>
<dbReference type="PANTHER" id="PTHR46515">
    <property type="entry name" value="TATA ELEMENT MODULATORY FACTOR TMF1"/>
    <property type="match status" value="1"/>
</dbReference>
<dbReference type="Pfam" id="PF12329">
    <property type="entry name" value="TMF_DNA_bd"/>
    <property type="match status" value="1"/>
</dbReference>
<dbReference type="PANTHER" id="PTHR46515:SF1">
    <property type="entry name" value="TATA ELEMENT MODULATORY FACTOR"/>
    <property type="match status" value="1"/>
</dbReference>
<feature type="region of interest" description="Disordered" evidence="5">
    <location>
        <begin position="127"/>
        <end position="162"/>
    </location>
</feature>
<dbReference type="Proteomes" id="UP001148614">
    <property type="component" value="Unassembled WGS sequence"/>
</dbReference>
<keyword evidence="8" id="KW-1185">Reference proteome</keyword>
<keyword evidence="2" id="KW-0333">Golgi apparatus</keyword>
<dbReference type="InterPro" id="IPR022092">
    <property type="entry name" value="TMF_DNA-bd"/>
</dbReference>
<dbReference type="InterPro" id="IPR022091">
    <property type="entry name" value="TMF_TATA-bd"/>
</dbReference>
<feature type="compositionally biased region" description="Basic and acidic residues" evidence="5">
    <location>
        <begin position="506"/>
        <end position="516"/>
    </location>
</feature>
<comment type="subcellular location">
    <subcellularLocation>
        <location evidence="1">Golgi apparatus</location>
    </subcellularLocation>
</comment>
<dbReference type="Pfam" id="PF12325">
    <property type="entry name" value="TMF_TATA_bd"/>
    <property type="match status" value="1"/>
</dbReference>
<evidence type="ECO:0000313" key="8">
    <source>
        <dbReference type="Proteomes" id="UP001148614"/>
    </source>
</evidence>
<dbReference type="GO" id="GO:0005783">
    <property type="term" value="C:endoplasmic reticulum"/>
    <property type="evidence" value="ECO:0007669"/>
    <property type="project" value="TreeGrafter"/>
</dbReference>
<feature type="compositionally biased region" description="Polar residues" evidence="5">
    <location>
        <begin position="438"/>
        <end position="458"/>
    </location>
</feature>
<organism evidence="7 8">
    <name type="scientific">Xylaria arbuscula</name>
    <dbReference type="NCBI Taxonomy" id="114810"/>
    <lineage>
        <taxon>Eukaryota</taxon>
        <taxon>Fungi</taxon>
        <taxon>Dikarya</taxon>
        <taxon>Ascomycota</taxon>
        <taxon>Pezizomycotina</taxon>
        <taxon>Sordariomycetes</taxon>
        <taxon>Xylariomycetidae</taxon>
        <taxon>Xylariales</taxon>
        <taxon>Xylariaceae</taxon>
        <taxon>Xylaria</taxon>
    </lineage>
</organism>
<evidence type="ECO:0000256" key="2">
    <source>
        <dbReference type="ARBA" id="ARBA00023034"/>
    </source>
</evidence>
<feature type="domain" description="TATA element modulatory factor 1 TATA binding" evidence="6">
    <location>
        <begin position="530"/>
        <end position="643"/>
    </location>
</feature>
<name>A0A9W8TGZ5_9PEZI</name>
<evidence type="ECO:0000256" key="4">
    <source>
        <dbReference type="SAM" id="Coils"/>
    </source>
</evidence>
<dbReference type="InterPro" id="IPR052602">
    <property type="entry name" value="Growth_transcription_reg"/>
</dbReference>
<dbReference type="EMBL" id="JANPWZ010003793">
    <property type="protein sequence ID" value="KAJ3551260.1"/>
    <property type="molecule type" value="Genomic_DNA"/>
</dbReference>
<dbReference type="VEuPathDB" id="FungiDB:F4678DRAFT_264990"/>
<sequence length="646" mass="72890">MKTGPLNLEKTLQEIQVQHQEELNVHIERVDALQGKLQYLSREASENARSAAKSAPAGSPEKKIAEKDDQIAQLISEGQKLAATDHQNRTLIKKLRTQLLSNEKELSEQKLWRHKAELELADLRRRREESNDLEKANEEVRRQMTQSKRELDRLRTENEAKDRSIADLKGQLQEELENAKLLAAKTNEYQREAEQKRMKELEDTVSALKASKAEAESNANLKITEFRDKAERASERARAIELELKGEVQMLESKLEALRASAEEASSGAVGDAQVKLHRQIETLQTQHSIASENWRVLEASLETKAANLQKERDEALRRESEMRRKAREVANRAKRQEEELEEMQRQLPTVQSDLKSYQSQLDSLKSRAEQAEAALADTKAELTRLQASSRNDKGERVENDRRNWLDEVPVTAVRDRGRPDSPFTAPQRAFSGDNFLGLQNYSTRFRKTSAPSSNGDPSPSDRASLMRRPSGQPPLRSPLLSSISGFPPATPSLASGFDFTPSQAVDRDDGLDGLERSASPQNVLQDMVSVSTMTAGPSVQVVERLSAAIRRLESEKVAAKEELTRISGQRDEARGEIVALIQELETSKTATKRVAELEKEMTEINSRYQTTLEMLGEKSELVEELRADVQDVKAMYRDLVERTIK</sequence>
<evidence type="ECO:0000256" key="3">
    <source>
        <dbReference type="ARBA" id="ARBA00023054"/>
    </source>
</evidence>
<evidence type="ECO:0000256" key="5">
    <source>
        <dbReference type="SAM" id="MobiDB-lite"/>
    </source>
</evidence>
<protein>
    <recommendedName>
        <fullName evidence="6">TATA element modulatory factor 1 TATA binding domain-containing protein</fullName>
    </recommendedName>
</protein>
<keyword evidence="3 4" id="KW-0175">Coiled coil</keyword>
<feature type="region of interest" description="Disordered" evidence="5">
    <location>
        <begin position="414"/>
        <end position="521"/>
    </location>
</feature>
<feature type="coiled-coil region" evidence="4">
    <location>
        <begin position="299"/>
        <end position="389"/>
    </location>
</feature>
<dbReference type="SUPFAM" id="SSF57997">
    <property type="entry name" value="Tropomyosin"/>
    <property type="match status" value="1"/>
</dbReference>
<feature type="coiled-coil region" evidence="4">
    <location>
        <begin position="543"/>
        <end position="643"/>
    </location>
</feature>
<reference evidence="7" key="1">
    <citation type="submission" date="2022-07" db="EMBL/GenBank/DDBJ databases">
        <title>Genome Sequence of Xylaria arbuscula.</title>
        <authorList>
            <person name="Buettner E."/>
        </authorList>
    </citation>
    <scope>NUCLEOTIDE SEQUENCE</scope>
    <source>
        <strain evidence="7">VT107</strain>
    </source>
</reference>
<accession>A0A9W8TGZ5</accession>
<comment type="caution">
    <text evidence="7">The sequence shown here is derived from an EMBL/GenBank/DDBJ whole genome shotgun (WGS) entry which is preliminary data.</text>
</comment>
<dbReference type="AlphaFoldDB" id="A0A9W8TGZ5"/>
<dbReference type="Gene3D" id="1.20.5.340">
    <property type="match status" value="1"/>
</dbReference>
<proteinExistence type="predicted"/>
<evidence type="ECO:0000313" key="7">
    <source>
        <dbReference type="EMBL" id="KAJ3551260.1"/>
    </source>
</evidence>